<accession>A0ABP8MQN7</accession>
<dbReference type="RefSeq" id="WP_339939721.1">
    <property type="nucleotide sequence ID" value="NZ_BAABGA010000035.1"/>
</dbReference>
<gene>
    <name evidence="1" type="ORF">GCM10023156_26940</name>
</gene>
<dbReference type="EMBL" id="BAABGA010000035">
    <property type="protein sequence ID" value="GAA4454454.1"/>
    <property type="molecule type" value="Genomic_DNA"/>
</dbReference>
<evidence type="ECO:0000313" key="2">
    <source>
        <dbReference type="Proteomes" id="UP001500840"/>
    </source>
</evidence>
<keyword evidence="2" id="KW-1185">Reference proteome</keyword>
<organism evidence="1 2">
    <name type="scientific">Novipirellula rosea</name>
    <dbReference type="NCBI Taxonomy" id="1031540"/>
    <lineage>
        <taxon>Bacteria</taxon>
        <taxon>Pseudomonadati</taxon>
        <taxon>Planctomycetota</taxon>
        <taxon>Planctomycetia</taxon>
        <taxon>Pirellulales</taxon>
        <taxon>Pirellulaceae</taxon>
        <taxon>Novipirellula</taxon>
    </lineage>
</organism>
<evidence type="ECO:0000313" key="1">
    <source>
        <dbReference type="EMBL" id="GAA4454454.1"/>
    </source>
</evidence>
<protein>
    <submittedName>
        <fullName evidence="1">Uncharacterized protein</fullName>
    </submittedName>
</protein>
<comment type="caution">
    <text evidence="1">The sequence shown here is derived from an EMBL/GenBank/DDBJ whole genome shotgun (WGS) entry which is preliminary data.</text>
</comment>
<sequence>MSKTDYYTENDLSTWERIKKAFANDWEQTKADFGSDSARDMDQDVDDTIKQMAGSDDAFENREQAFRFGYIAQHRYGSDHPKWNDDLDTRLRKEYDGNYDADRRYIQHAYGYRPKS</sequence>
<dbReference type="Proteomes" id="UP001500840">
    <property type="component" value="Unassembled WGS sequence"/>
</dbReference>
<proteinExistence type="predicted"/>
<name>A0ABP8MQN7_9BACT</name>
<reference evidence="2" key="1">
    <citation type="journal article" date="2019" name="Int. J. Syst. Evol. Microbiol.">
        <title>The Global Catalogue of Microorganisms (GCM) 10K type strain sequencing project: providing services to taxonomists for standard genome sequencing and annotation.</title>
        <authorList>
            <consortium name="The Broad Institute Genomics Platform"/>
            <consortium name="The Broad Institute Genome Sequencing Center for Infectious Disease"/>
            <person name="Wu L."/>
            <person name="Ma J."/>
        </authorList>
    </citation>
    <scope>NUCLEOTIDE SEQUENCE [LARGE SCALE GENOMIC DNA]</scope>
    <source>
        <strain evidence="2">JCM 17759</strain>
    </source>
</reference>